<evidence type="ECO:0000313" key="3">
    <source>
        <dbReference type="Proteomes" id="UP001595617"/>
    </source>
</evidence>
<keyword evidence="3" id="KW-1185">Reference proteome</keyword>
<evidence type="ECO:0000313" key="2">
    <source>
        <dbReference type="EMBL" id="MFC3853722.1"/>
    </source>
</evidence>
<evidence type="ECO:0000256" key="1">
    <source>
        <dbReference type="SAM" id="Phobius"/>
    </source>
</evidence>
<evidence type="ECO:0008006" key="4">
    <source>
        <dbReference type="Google" id="ProtNLM"/>
    </source>
</evidence>
<gene>
    <name evidence="2" type="ORF">ACFOOG_12835</name>
</gene>
<protein>
    <recommendedName>
        <fullName evidence="4">DUF3192 domain-containing protein</fullName>
    </recommendedName>
</protein>
<proteinExistence type="predicted"/>
<keyword evidence="1" id="KW-0472">Membrane</keyword>
<accession>A0ABV7ZYY7</accession>
<sequence>MARLRTRRLWRSLCYSIAALCVLALVSGVLVFSSPSLLRTYGPAVVAAIKEPNKEASLAIYSRQQLATQLGVPHVSDGAAIAAWAEAQNDQQQRKNNLLFNGVLVWDYPTECRKTYIALHRWRHFAVVFEHNYCVEDDGHA</sequence>
<feature type="transmembrane region" description="Helical" evidence="1">
    <location>
        <begin position="12"/>
        <end position="32"/>
    </location>
</feature>
<dbReference type="RefSeq" id="WP_380697144.1">
    <property type="nucleotide sequence ID" value="NZ_JBHRYR010000003.1"/>
</dbReference>
<reference evidence="3" key="1">
    <citation type="journal article" date="2019" name="Int. J. Syst. Evol. Microbiol.">
        <title>The Global Catalogue of Microorganisms (GCM) 10K type strain sequencing project: providing services to taxonomists for standard genome sequencing and annotation.</title>
        <authorList>
            <consortium name="The Broad Institute Genomics Platform"/>
            <consortium name="The Broad Institute Genome Sequencing Center for Infectious Disease"/>
            <person name="Wu L."/>
            <person name="Ma J."/>
        </authorList>
    </citation>
    <scope>NUCLEOTIDE SEQUENCE [LARGE SCALE GENOMIC DNA]</scope>
    <source>
        <strain evidence="3">IBRC 10765</strain>
    </source>
</reference>
<organism evidence="2 3">
    <name type="scientific">Saccharospirillum mangrovi</name>
    <dbReference type="NCBI Taxonomy" id="2161747"/>
    <lineage>
        <taxon>Bacteria</taxon>
        <taxon>Pseudomonadati</taxon>
        <taxon>Pseudomonadota</taxon>
        <taxon>Gammaproteobacteria</taxon>
        <taxon>Oceanospirillales</taxon>
        <taxon>Saccharospirillaceae</taxon>
        <taxon>Saccharospirillum</taxon>
    </lineage>
</organism>
<keyword evidence="1" id="KW-1133">Transmembrane helix</keyword>
<name>A0ABV7ZYY7_9GAMM</name>
<dbReference type="Proteomes" id="UP001595617">
    <property type="component" value="Unassembled WGS sequence"/>
</dbReference>
<keyword evidence="1" id="KW-0812">Transmembrane</keyword>
<comment type="caution">
    <text evidence="2">The sequence shown here is derived from an EMBL/GenBank/DDBJ whole genome shotgun (WGS) entry which is preliminary data.</text>
</comment>
<dbReference type="EMBL" id="JBHRYR010000003">
    <property type="protein sequence ID" value="MFC3853722.1"/>
    <property type="molecule type" value="Genomic_DNA"/>
</dbReference>